<comment type="caution">
    <text evidence="2">The sequence shown here is derived from an EMBL/GenBank/DDBJ whole genome shotgun (WGS) entry which is preliminary data.</text>
</comment>
<keyword evidence="3" id="KW-1185">Reference proteome</keyword>
<dbReference type="Proteomes" id="UP000295601">
    <property type="component" value="Unassembled WGS sequence"/>
</dbReference>
<name>A0A4R6RWW4_9MICO</name>
<sequence>MNPTTWGASRTKYGVARRRAITLGCALAVLLGAIVAVPAPAMAVAQQRVTVEATVGTDRQVTVTLACAAAKTCSGKLALKLSTGGTATLAYSVKARGSQTLNWKISTAHYRAFTKRGTATLSIAGTATKPNTAKFTHRATVKPAQPQFALARTNYTIEANRSLPLQLTCAAAAGCAGTVQLKLGSSVLTQANARGKKGTHTVHLTLSTAQVVALKTTATKYTAVVTETKPDAVQHATTLQLKKAAPKPDPEPEPPVRGASKAYAERNWTPTAYDSCPAALHASYQTIGPDGKIYPTWHPAQVTNPATGELCTFGHEHGADPRSSQLFDWVAAFYAPDDLVAGEPVGLPFGYTSEELENYGHEHGGMAMRHEDNGGHKVFVANDVKMLDAHRSWLRLSDGSQLVCSFLIKQHQGSWSPDATSNNAHESLYAARCNDGTEIITSILTRFGNANEMFGTCAPDTAIPTVGSVLPAGDGGRRIIPTTDCVRANPTDWTLYELWESDSKITAPDGTVLAAFDPWFGIRNPSRMYDASASTATTNGISRPLDLAWYAENPAADYLWAGLNHVERFDYTDPRSPFTGAQRDFYLGELQLAPTPDTTGIVYSDPYGGAAKTKRTVGAIQQLIRPGSVLGTVQLSRQKFDAKADYGSNNGVHAPN</sequence>
<evidence type="ECO:0000256" key="1">
    <source>
        <dbReference type="SAM" id="MobiDB-lite"/>
    </source>
</evidence>
<reference evidence="2 3" key="1">
    <citation type="submission" date="2019-03" db="EMBL/GenBank/DDBJ databases">
        <title>Genomic analyses of the natural microbiome of Caenorhabditis elegans.</title>
        <authorList>
            <person name="Samuel B."/>
        </authorList>
    </citation>
    <scope>NUCLEOTIDE SEQUENCE [LARGE SCALE GENOMIC DNA]</scope>
    <source>
        <strain evidence="2 3">JUb18</strain>
    </source>
</reference>
<feature type="region of interest" description="Disordered" evidence="1">
    <location>
        <begin position="239"/>
        <end position="258"/>
    </location>
</feature>
<dbReference type="AlphaFoldDB" id="A0A4R6RWW4"/>
<gene>
    <name evidence="2" type="ORF">EDF62_2170</name>
</gene>
<dbReference type="RefSeq" id="WP_133617007.1">
    <property type="nucleotide sequence ID" value="NZ_SNYA01000005.1"/>
</dbReference>
<accession>A0A4R6RWW4</accession>
<evidence type="ECO:0000313" key="2">
    <source>
        <dbReference type="EMBL" id="TDP91552.1"/>
    </source>
</evidence>
<dbReference type="OrthoDB" id="24416at2"/>
<organism evidence="2 3">
    <name type="scientific">Leucobacter luti</name>
    <dbReference type="NCBI Taxonomy" id="340320"/>
    <lineage>
        <taxon>Bacteria</taxon>
        <taxon>Bacillati</taxon>
        <taxon>Actinomycetota</taxon>
        <taxon>Actinomycetes</taxon>
        <taxon>Micrococcales</taxon>
        <taxon>Microbacteriaceae</taxon>
        <taxon>Leucobacter</taxon>
    </lineage>
</organism>
<proteinExistence type="predicted"/>
<dbReference type="EMBL" id="SNYA01000005">
    <property type="protein sequence ID" value="TDP91552.1"/>
    <property type="molecule type" value="Genomic_DNA"/>
</dbReference>
<protein>
    <submittedName>
        <fullName evidence="2">Uncharacterized protein</fullName>
    </submittedName>
</protein>
<evidence type="ECO:0000313" key="3">
    <source>
        <dbReference type="Proteomes" id="UP000295601"/>
    </source>
</evidence>